<organism evidence="1 2">
    <name type="scientific">Trichonephila clavipes</name>
    <name type="common">Golden silk orbweaver</name>
    <name type="synonym">Nephila clavipes</name>
    <dbReference type="NCBI Taxonomy" id="2585209"/>
    <lineage>
        <taxon>Eukaryota</taxon>
        <taxon>Metazoa</taxon>
        <taxon>Ecdysozoa</taxon>
        <taxon>Arthropoda</taxon>
        <taxon>Chelicerata</taxon>
        <taxon>Arachnida</taxon>
        <taxon>Araneae</taxon>
        <taxon>Araneomorphae</taxon>
        <taxon>Entelegynae</taxon>
        <taxon>Araneoidea</taxon>
        <taxon>Nephilidae</taxon>
        <taxon>Trichonephila</taxon>
    </lineage>
</organism>
<name>A0A8X6WJ52_TRICX</name>
<proteinExistence type="predicted"/>
<keyword evidence="2" id="KW-1185">Reference proteome</keyword>
<dbReference type="EMBL" id="BMAU01021435">
    <property type="protein sequence ID" value="GFY36073.1"/>
    <property type="molecule type" value="Genomic_DNA"/>
</dbReference>
<gene>
    <name evidence="1" type="ORF">TNCV_4844451</name>
</gene>
<evidence type="ECO:0000313" key="2">
    <source>
        <dbReference type="Proteomes" id="UP000887159"/>
    </source>
</evidence>
<dbReference type="Proteomes" id="UP000887159">
    <property type="component" value="Unassembled WGS sequence"/>
</dbReference>
<accession>A0A8X6WJ52</accession>
<protein>
    <submittedName>
        <fullName evidence="1">Uncharacterized protein</fullName>
    </submittedName>
</protein>
<sequence>MPPDRQYNQIKALEIHHDLGLVVPLLLVIALRTMQSTLCRKETIRLQTFTPSPGYEPRLNGAAASVTNHNTRWEAVLKCRGSDAR</sequence>
<comment type="caution">
    <text evidence="1">The sequence shown here is derived from an EMBL/GenBank/DDBJ whole genome shotgun (WGS) entry which is preliminary data.</text>
</comment>
<evidence type="ECO:0000313" key="1">
    <source>
        <dbReference type="EMBL" id="GFY36073.1"/>
    </source>
</evidence>
<reference evidence="1" key="1">
    <citation type="submission" date="2020-08" db="EMBL/GenBank/DDBJ databases">
        <title>Multicomponent nature underlies the extraordinary mechanical properties of spider dragline silk.</title>
        <authorList>
            <person name="Kono N."/>
            <person name="Nakamura H."/>
            <person name="Mori M."/>
            <person name="Yoshida Y."/>
            <person name="Ohtoshi R."/>
            <person name="Malay A.D."/>
            <person name="Moran D.A.P."/>
            <person name="Tomita M."/>
            <person name="Numata K."/>
            <person name="Arakawa K."/>
        </authorList>
    </citation>
    <scope>NUCLEOTIDE SEQUENCE</scope>
</reference>
<dbReference type="AlphaFoldDB" id="A0A8X6WJ52"/>